<keyword evidence="2" id="KW-1185">Reference proteome</keyword>
<dbReference type="Proteomes" id="UP000321570">
    <property type="component" value="Unassembled WGS sequence"/>
</dbReference>
<dbReference type="AlphaFoldDB" id="A0A564XYR8"/>
<gene>
    <name evidence="1" type="ORF">WMSIL1_LOCUS1238</name>
</gene>
<evidence type="ECO:0000313" key="1">
    <source>
        <dbReference type="EMBL" id="VUZ40130.1"/>
    </source>
</evidence>
<name>A0A564XYR8_HYMDI</name>
<accession>A0A564XYR8</accession>
<reference evidence="1 2" key="1">
    <citation type="submission" date="2019-07" db="EMBL/GenBank/DDBJ databases">
        <authorList>
            <person name="Jastrzebski P J."/>
            <person name="Paukszto L."/>
            <person name="Jastrzebski P J."/>
        </authorList>
    </citation>
    <scope>NUCLEOTIDE SEQUENCE [LARGE SCALE GENOMIC DNA]</scope>
    <source>
        <strain evidence="1 2">WMS-il1</strain>
    </source>
</reference>
<evidence type="ECO:0000313" key="2">
    <source>
        <dbReference type="Proteomes" id="UP000321570"/>
    </source>
</evidence>
<dbReference type="EMBL" id="CABIJS010000029">
    <property type="protein sequence ID" value="VUZ40130.1"/>
    <property type="molecule type" value="Genomic_DNA"/>
</dbReference>
<proteinExistence type="predicted"/>
<sequence>MFSSGNCKYSGTYTFKSKESLRNIIRSIEYRLQSEFIPPFAIDYVHNGFIINGTTKLSIGVRENEYMIQYEFPTYYSKGWKICENIIEDIRLYYEEE</sequence>
<protein>
    <submittedName>
        <fullName evidence="1">Uncharacterized protein</fullName>
    </submittedName>
</protein>
<organism evidence="1 2">
    <name type="scientific">Hymenolepis diminuta</name>
    <name type="common">Rat tapeworm</name>
    <dbReference type="NCBI Taxonomy" id="6216"/>
    <lineage>
        <taxon>Eukaryota</taxon>
        <taxon>Metazoa</taxon>
        <taxon>Spiralia</taxon>
        <taxon>Lophotrochozoa</taxon>
        <taxon>Platyhelminthes</taxon>
        <taxon>Cestoda</taxon>
        <taxon>Eucestoda</taxon>
        <taxon>Cyclophyllidea</taxon>
        <taxon>Hymenolepididae</taxon>
        <taxon>Hymenolepis</taxon>
    </lineage>
</organism>